<dbReference type="GO" id="GO:0051539">
    <property type="term" value="F:4 iron, 4 sulfur cluster binding"/>
    <property type="evidence" value="ECO:0007669"/>
    <property type="project" value="UniProtKB-KW"/>
</dbReference>
<evidence type="ECO:0000256" key="2">
    <source>
        <dbReference type="ARBA" id="ARBA00001966"/>
    </source>
</evidence>
<feature type="transmembrane region" description="Helical" evidence="15">
    <location>
        <begin position="146"/>
        <end position="168"/>
    </location>
</feature>
<keyword evidence="15" id="KW-1133">Transmembrane helix</keyword>
<proteinExistence type="predicted"/>
<dbReference type="PIRSF" id="PIRSF037434">
    <property type="entry name" value="STHK_ChrS"/>
    <property type="match status" value="1"/>
</dbReference>
<keyword evidence="6" id="KW-0004">4Fe-4S</keyword>
<dbReference type="GO" id="GO:0046983">
    <property type="term" value="F:protein dimerization activity"/>
    <property type="evidence" value="ECO:0007669"/>
    <property type="project" value="InterPro"/>
</dbReference>
<dbReference type="InterPro" id="IPR036890">
    <property type="entry name" value="HATPase_C_sf"/>
</dbReference>
<evidence type="ECO:0000256" key="9">
    <source>
        <dbReference type="ARBA" id="ARBA00022777"/>
    </source>
</evidence>
<comment type="catalytic activity">
    <reaction evidence="1">
        <text>ATP + protein L-histidine = ADP + protein N-phospho-L-histidine.</text>
        <dbReference type="EC" id="2.7.13.3"/>
    </reaction>
</comment>
<dbReference type="EC" id="2.7.13.3" evidence="4"/>
<keyword evidence="18" id="KW-1185">Reference proteome</keyword>
<evidence type="ECO:0000313" key="18">
    <source>
        <dbReference type="Proteomes" id="UP000256253"/>
    </source>
</evidence>
<dbReference type="SMART" id="SM00387">
    <property type="entry name" value="HATPase_c"/>
    <property type="match status" value="1"/>
</dbReference>
<dbReference type="CDD" id="cd16917">
    <property type="entry name" value="HATPase_UhpB-NarQ-NarX-like"/>
    <property type="match status" value="1"/>
</dbReference>
<comment type="function">
    <text evidence="13">Member of the two-component regulatory system NreB/NreC involved in the control of dissimilatory nitrate/nitrite reduction in response to oxygen. NreB functions as a direct oxygen sensor histidine kinase which is autophosphorylated, in the absence of oxygen, probably at the conserved histidine residue, and transfers its phosphate group probably to a conserved aspartate residue of NreC. NreB/NreC activates the expression of the nitrate (narGHJI) and nitrite (nir) reductase operons, as well as the putative nitrate transporter gene narT.</text>
</comment>
<dbReference type="Pfam" id="PF07730">
    <property type="entry name" value="HisKA_3"/>
    <property type="match status" value="1"/>
</dbReference>
<dbReference type="InterPro" id="IPR004358">
    <property type="entry name" value="Sig_transdc_His_kin-like_C"/>
</dbReference>
<evidence type="ECO:0000313" key="17">
    <source>
        <dbReference type="EMBL" id="REF29209.1"/>
    </source>
</evidence>
<evidence type="ECO:0000259" key="16">
    <source>
        <dbReference type="SMART" id="SM00387"/>
    </source>
</evidence>
<comment type="subcellular location">
    <subcellularLocation>
        <location evidence="3">Cytoplasm</location>
    </subcellularLocation>
</comment>
<dbReference type="GO" id="GO:0000155">
    <property type="term" value="F:phosphorelay sensor kinase activity"/>
    <property type="evidence" value="ECO:0007669"/>
    <property type="project" value="InterPro"/>
</dbReference>
<keyword evidence="8" id="KW-0808">Transferase</keyword>
<evidence type="ECO:0000256" key="5">
    <source>
        <dbReference type="ARBA" id="ARBA00017322"/>
    </source>
</evidence>
<dbReference type="GO" id="GO:0016020">
    <property type="term" value="C:membrane"/>
    <property type="evidence" value="ECO:0007669"/>
    <property type="project" value="InterPro"/>
</dbReference>
<dbReference type="PRINTS" id="PR00344">
    <property type="entry name" value="BCTRLSENSOR"/>
</dbReference>
<evidence type="ECO:0000256" key="4">
    <source>
        <dbReference type="ARBA" id="ARBA00012438"/>
    </source>
</evidence>
<keyword evidence="15" id="KW-0812">Transmembrane</keyword>
<evidence type="ECO:0000256" key="8">
    <source>
        <dbReference type="ARBA" id="ARBA00022679"/>
    </source>
</evidence>
<evidence type="ECO:0000256" key="14">
    <source>
        <dbReference type="ARBA" id="ARBA00030800"/>
    </source>
</evidence>
<dbReference type="InterPro" id="IPR017205">
    <property type="entry name" value="Sig_transdc_His_kinase_ChrS"/>
</dbReference>
<keyword evidence="10" id="KW-0408">Iron</keyword>
<evidence type="ECO:0000256" key="3">
    <source>
        <dbReference type="ARBA" id="ARBA00004496"/>
    </source>
</evidence>
<comment type="caution">
    <text evidence="17">The sequence shown here is derived from an EMBL/GenBank/DDBJ whole genome shotgun (WGS) entry which is preliminary data.</text>
</comment>
<accession>A0A3D9UIR2</accession>
<evidence type="ECO:0000256" key="6">
    <source>
        <dbReference type="ARBA" id="ARBA00022485"/>
    </source>
</evidence>
<keyword evidence="15" id="KW-0472">Membrane</keyword>
<evidence type="ECO:0000256" key="15">
    <source>
        <dbReference type="SAM" id="Phobius"/>
    </source>
</evidence>
<keyword evidence="12" id="KW-0411">Iron-sulfur</keyword>
<evidence type="ECO:0000256" key="7">
    <source>
        <dbReference type="ARBA" id="ARBA00022490"/>
    </source>
</evidence>
<dbReference type="GO" id="GO:0005737">
    <property type="term" value="C:cytoplasm"/>
    <property type="evidence" value="ECO:0007669"/>
    <property type="project" value="UniProtKB-SubCell"/>
</dbReference>
<keyword evidence="9 17" id="KW-0418">Kinase</keyword>
<keyword evidence="7" id="KW-0963">Cytoplasm</keyword>
<sequence>MPESDPAVTFDRTTHDHEVPRDSPVVAAMKWAMHALFALLLVVGTIRGAQEATHPVPLVIGCVLLGAWYLLGLVAEGRSRSLGVAWFAVLFIGWVGLVAASTELSWVAFALFFLALHLLPKPFGLLAVAAGTAVVVTAQFRSPGTAAVPSVLGPCMGAIVAVGMSWLYRQLRAKSEQRRQLNAELVAAQGDLIATHDALSGAQREAGRLDERTRVARDIHDTLAQGFSSIVLLSRAGLSGNADAERLRDILTRIEQTASEGLGDARTVVHALTPPQLDHAPLVAALGRLVERQTGRTRVEFVTDGAVASLPTTTEVALLRIAQGALANVRQHANAQRAVVTLTADGLAVRLDVRDDGDGFDPDRPIVPSQQGGYGIAAMRARTEEAGGLFDIVSAPGEGTTVHAEIPLPRGGAR</sequence>
<dbReference type="RefSeq" id="WP_115924029.1">
    <property type="nucleotide sequence ID" value="NZ_QTUA01000001.1"/>
</dbReference>
<dbReference type="PANTHER" id="PTHR24421">
    <property type="entry name" value="NITRATE/NITRITE SENSOR PROTEIN NARX-RELATED"/>
    <property type="match status" value="1"/>
</dbReference>
<feature type="transmembrane region" description="Helical" evidence="15">
    <location>
        <begin position="87"/>
        <end position="116"/>
    </location>
</feature>
<dbReference type="InterPro" id="IPR050482">
    <property type="entry name" value="Sensor_HK_TwoCompSys"/>
</dbReference>
<feature type="domain" description="Histidine kinase/HSP90-like ATPase" evidence="16">
    <location>
        <begin position="313"/>
        <end position="410"/>
    </location>
</feature>
<keyword evidence="11" id="KW-0902">Two-component regulatory system</keyword>
<feature type="transmembrane region" description="Helical" evidence="15">
    <location>
        <begin position="123"/>
        <end position="140"/>
    </location>
</feature>
<organism evidence="17 18">
    <name type="scientific">Calidifontibacter indicus</name>
    <dbReference type="NCBI Taxonomy" id="419650"/>
    <lineage>
        <taxon>Bacteria</taxon>
        <taxon>Bacillati</taxon>
        <taxon>Actinomycetota</taxon>
        <taxon>Actinomycetes</taxon>
        <taxon>Micrococcales</taxon>
        <taxon>Dermacoccaceae</taxon>
        <taxon>Calidifontibacter</taxon>
    </lineage>
</organism>
<dbReference type="Pfam" id="PF02518">
    <property type="entry name" value="HATPase_c"/>
    <property type="match status" value="1"/>
</dbReference>
<dbReference type="SUPFAM" id="SSF55874">
    <property type="entry name" value="ATPase domain of HSP90 chaperone/DNA topoisomerase II/histidine kinase"/>
    <property type="match status" value="1"/>
</dbReference>
<evidence type="ECO:0000256" key="12">
    <source>
        <dbReference type="ARBA" id="ARBA00023014"/>
    </source>
</evidence>
<dbReference type="InterPro" id="IPR003594">
    <property type="entry name" value="HATPase_dom"/>
</dbReference>
<feature type="transmembrane region" description="Helical" evidence="15">
    <location>
        <begin position="56"/>
        <end position="75"/>
    </location>
</feature>
<dbReference type="Gene3D" id="1.20.5.1930">
    <property type="match status" value="1"/>
</dbReference>
<dbReference type="EMBL" id="QTUA01000001">
    <property type="protein sequence ID" value="REF29209.1"/>
    <property type="molecule type" value="Genomic_DNA"/>
</dbReference>
<dbReference type="Proteomes" id="UP000256253">
    <property type="component" value="Unassembled WGS sequence"/>
</dbReference>
<dbReference type="PANTHER" id="PTHR24421:SF62">
    <property type="entry name" value="SENSORY TRANSDUCTION HISTIDINE KINASE"/>
    <property type="match status" value="1"/>
</dbReference>
<reference evidence="17 18" key="1">
    <citation type="submission" date="2018-08" db="EMBL/GenBank/DDBJ databases">
        <title>Sequencing the genomes of 1000 actinobacteria strains.</title>
        <authorList>
            <person name="Klenk H.-P."/>
        </authorList>
    </citation>
    <scope>NUCLEOTIDE SEQUENCE [LARGE SCALE GENOMIC DNA]</scope>
    <source>
        <strain evidence="17 18">DSM 22967</strain>
    </source>
</reference>
<feature type="transmembrane region" description="Helical" evidence="15">
    <location>
        <begin position="31"/>
        <end position="49"/>
    </location>
</feature>
<evidence type="ECO:0000256" key="1">
    <source>
        <dbReference type="ARBA" id="ARBA00000085"/>
    </source>
</evidence>
<protein>
    <recommendedName>
        <fullName evidence="5">Oxygen sensor histidine kinase NreB</fullName>
        <ecNumber evidence="4">2.7.13.3</ecNumber>
    </recommendedName>
    <alternativeName>
        <fullName evidence="14">Nitrogen regulation protein B</fullName>
    </alternativeName>
</protein>
<gene>
    <name evidence="17" type="ORF">DFJ65_0143</name>
</gene>
<evidence type="ECO:0000256" key="13">
    <source>
        <dbReference type="ARBA" id="ARBA00024827"/>
    </source>
</evidence>
<name>A0A3D9UIR2_9MICO</name>
<evidence type="ECO:0000256" key="10">
    <source>
        <dbReference type="ARBA" id="ARBA00023004"/>
    </source>
</evidence>
<dbReference type="InterPro" id="IPR011712">
    <property type="entry name" value="Sig_transdc_His_kin_sub3_dim/P"/>
</dbReference>
<evidence type="ECO:0000256" key="11">
    <source>
        <dbReference type="ARBA" id="ARBA00023012"/>
    </source>
</evidence>
<dbReference type="Gene3D" id="3.30.565.10">
    <property type="entry name" value="Histidine kinase-like ATPase, C-terminal domain"/>
    <property type="match status" value="1"/>
</dbReference>
<dbReference type="AlphaFoldDB" id="A0A3D9UIR2"/>
<comment type="cofactor">
    <cofactor evidence="2">
        <name>[4Fe-4S] cluster</name>
        <dbReference type="ChEBI" id="CHEBI:49883"/>
    </cofactor>
</comment>
<keyword evidence="6" id="KW-0479">Metal-binding</keyword>
<dbReference type="OrthoDB" id="144293at2"/>